<dbReference type="PROSITE" id="PS50983">
    <property type="entry name" value="FE_B12_PBP"/>
    <property type="match status" value="1"/>
</dbReference>
<dbReference type="InterPro" id="IPR002491">
    <property type="entry name" value="ABC_transptr_periplasmic_BD"/>
</dbReference>
<keyword evidence="4" id="KW-1185">Reference proteome</keyword>
<name>A0ABS8PCZ1_9PSEU</name>
<dbReference type="RefSeq" id="WP_230737193.1">
    <property type="nucleotide sequence ID" value="NZ_JAJNDB010000004.1"/>
</dbReference>
<feature type="domain" description="Fe/B12 periplasmic-binding" evidence="2">
    <location>
        <begin position="49"/>
        <end position="352"/>
    </location>
</feature>
<dbReference type="PANTHER" id="PTHR30535">
    <property type="entry name" value="VITAMIN B12-BINDING PROTEIN"/>
    <property type="match status" value="1"/>
</dbReference>
<evidence type="ECO:0000259" key="2">
    <source>
        <dbReference type="PROSITE" id="PS50983"/>
    </source>
</evidence>
<evidence type="ECO:0000256" key="1">
    <source>
        <dbReference type="ARBA" id="ARBA00008814"/>
    </source>
</evidence>
<evidence type="ECO:0000313" key="3">
    <source>
        <dbReference type="EMBL" id="MCD2195772.1"/>
    </source>
</evidence>
<dbReference type="Proteomes" id="UP001199469">
    <property type="component" value="Unassembled WGS sequence"/>
</dbReference>
<evidence type="ECO:0000313" key="4">
    <source>
        <dbReference type="Proteomes" id="UP001199469"/>
    </source>
</evidence>
<dbReference type="PANTHER" id="PTHR30535:SF34">
    <property type="entry name" value="MOLYBDATE-BINDING PROTEIN MOLA"/>
    <property type="match status" value="1"/>
</dbReference>
<dbReference type="SUPFAM" id="SSF53807">
    <property type="entry name" value="Helical backbone' metal receptor"/>
    <property type="match status" value="1"/>
</dbReference>
<dbReference type="InterPro" id="IPR050902">
    <property type="entry name" value="ABC_Transporter_SBP"/>
</dbReference>
<protein>
    <submittedName>
        <fullName evidence="3">ABC transporter substrate-binding protein</fullName>
    </submittedName>
</protein>
<organism evidence="3 4">
    <name type="scientific">Actinomycetospora endophytica</name>
    <dbReference type="NCBI Taxonomy" id="2291215"/>
    <lineage>
        <taxon>Bacteria</taxon>
        <taxon>Bacillati</taxon>
        <taxon>Actinomycetota</taxon>
        <taxon>Actinomycetes</taxon>
        <taxon>Pseudonocardiales</taxon>
        <taxon>Pseudonocardiaceae</taxon>
        <taxon>Actinomycetospora</taxon>
    </lineage>
</organism>
<gene>
    <name evidence="3" type="ORF">LQ327_20580</name>
</gene>
<proteinExistence type="inferred from homology"/>
<dbReference type="Gene3D" id="3.40.50.1980">
    <property type="entry name" value="Nitrogenase molybdenum iron protein domain"/>
    <property type="match status" value="2"/>
</dbReference>
<dbReference type="Pfam" id="PF01497">
    <property type="entry name" value="Peripla_BP_2"/>
    <property type="match status" value="1"/>
</dbReference>
<reference evidence="3 4" key="1">
    <citation type="submission" date="2021-11" db="EMBL/GenBank/DDBJ databases">
        <title>Draft genome sequence of Actinomycetospora sp. SF1 isolated from the rhizosphere soil.</title>
        <authorList>
            <person name="Duangmal K."/>
            <person name="Chantavorakit T."/>
        </authorList>
    </citation>
    <scope>NUCLEOTIDE SEQUENCE [LARGE SCALE GENOMIC DNA]</scope>
    <source>
        <strain evidence="3 4">TBRC 5722</strain>
    </source>
</reference>
<accession>A0ABS8PCZ1</accession>
<sequence>MALTGIVLTVGSACAVPSASSGPASGGGPEATVTDVLGRQVTLPLPSSRILLGGSRMLYTTAMLNPANPVANVVGWPNDLQQNDPDTYNRYAAKFPQVAQVPVLGQLPNGSFSAEKAIDLKPDVFVISAANFPAARDAGTIDQLDRAGIPTVVVDYFTDPLRNTVPSVQLLGRIFGREQAAANYVDWYQATMNRVRARLDAAHPAPTPTFFWRAPGYYDCCSTFARSNLAQLVTWAGGANLGDELLKSPQGTLSPETVLSRNEPVVIATGADWAAGAAQPDNVVKLGYDETPQAAQQQLQQVIARQPGFGDLAAVRNKQVHVAWHHFYDSPYNVLAAEWFAKWLHPDLFPDVDPATTMTDLHRRFLPVAPGGTFSTDLP</sequence>
<comment type="caution">
    <text evidence="3">The sequence shown here is derived from an EMBL/GenBank/DDBJ whole genome shotgun (WGS) entry which is preliminary data.</text>
</comment>
<comment type="similarity">
    <text evidence="1">Belongs to the bacterial solute-binding protein 8 family.</text>
</comment>
<dbReference type="EMBL" id="JAJNDB010000004">
    <property type="protein sequence ID" value="MCD2195772.1"/>
    <property type="molecule type" value="Genomic_DNA"/>
</dbReference>